<dbReference type="EMBL" id="BDIP01006749">
    <property type="protein sequence ID" value="GCA64276.1"/>
    <property type="molecule type" value="Genomic_DNA"/>
</dbReference>
<evidence type="ECO:0000313" key="2">
    <source>
        <dbReference type="Proteomes" id="UP000265618"/>
    </source>
</evidence>
<keyword evidence="2" id="KW-1185">Reference proteome</keyword>
<organism evidence="1 2">
    <name type="scientific">Kipferlia bialata</name>
    <dbReference type="NCBI Taxonomy" id="797122"/>
    <lineage>
        <taxon>Eukaryota</taxon>
        <taxon>Metamonada</taxon>
        <taxon>Carpediemonas-like organisms</taxon>
        <taxon>Kipferlia</taxon>
    </lineage>
</organism>
<name>A0A391NWA8_9EUKA</name>
<protein>
    <submittedName>
        <fullName evidence="1">Uncharacterized protein</fullName>
    </submittedName>
</protein>
<accession>A0A391NWA8</accession>
<reference evidence="1 2" key="1">
    <citation type="journal article" date="2018" name="PLoS ONE">
        <title>The draft genome of Kipferlia bialata reveals reductive genome evolution in fornicate parasites.</title>
        <authorList>
            <person name="Tanifuji G."/>
            <person name="Takabayashi S."/>
            <person name="Kume K."/>
            <person name="Takagi M."/>
            <person name="Nakayama T."/>
            <person name="Kamikawa R."/>
            <person name="Inagaki Y."/>
            <person name="Hashimoto T."/>
        </authorList>
    </citation>
    <scope>NUCLEOTIDE SEQUENCE [LARGE SCALE GENOMIC DNA]</scope>
    <source>
        <strain evidence="1">NY0173</strain>
    </source>
</reference>
<dbReference type="Proteomes" id="UP000265618">
    <property type="component" value="Unassembled WGS sequence"/>
</dbReference>
<dbReference type="AlphaFoldDB" id="A0A391NWA8"/>
<sequence>MGRDICFFRTNPDGSPDNHVDEYGEETNVFECVSLGSGNAWPCYFVPIYIAAYRRVQLLEPWNREALADIESVIPPVRYDMIQKEMVLDPETAESLAEVDREYVS</sequence>
<gene>
    <name evidence="1" type="ORF">KIPB_013797</name>
</gene>
<comment type="caution">
    <text evidence="1">The sequence shown here is derived from an EMBL/GenBank/DDBJ whole genome shotgun (WGS) entry which is preliminary data.</text>
</comment>
<proteinExistence type="predicted"/>
<evidence type="ECO:0000313" key="1">
    <source>
        <dbReference type="EMBL" id="GCA64276.1"/>
    </source>
</evidence>